<keyword evidence="3" id="KW-1185">Reference proteome</keyword>
<evidence type="ECO:0000256" key="1">
    <source>
        <dbReference type="SAM" id="Phobius"/>
    </source>
</evidence>
<comment type="caution">
    <text evidence="2">The sequence shown here is derived from an EMBL/GenBank/DDBJ whole genome shotgun (WGS) entry which is preliminary data.</text>
</comment>
<keyword evidence="1" id="KW-0812">Transmembrane</keyword>
<dbReference type="EMBL" id="BAAARW010000020">
    <property type="protein sequence ID" value="GAA2432127.1"/>
    <property type="molecule type" value="Genomic_DNA"/>
</dbReference>
<keyword evidence="1" id="KW-0472">Membrane</keyword>
<dbReference type="RefSeq" id="WP_344592381.1">
    <property type="nucleotide sequence ID" value="NZ_BAAARW010000020.1"/>
</dbReference>
<feature type="transmembrane region" description="Helical" evidence="1">
    <location>
        <begin position="87"/>
        <end position="106"/>
    </location>
</feature>
<proteinExistence type="predicted"/>
<sequence>MEPDGRDVRRVAANNEARARPGGRVRLAFSGHGYSADKESFRDRLERWGHRFFRDKVLFIALGLAILLSWPAFLIPKAVGASENAAVIVGSPALLCFCYFLFGILVRAAAEFVMYTLMILSLPLLVFGRYRRWLFGDKVALDHRPGFVHASHVAQAWAAGDGDRVTVTVRLSDGAQIEYAAQGDSGRSIANGFARLLGPRLVQARQ</sequence>
<evidence type="ECO:0000313" key="3">
    <source>
        <dbReference type="Proteomes" id="UP001501231"/>
    </source>
</evidence>
<reference evidence="2 3" key="1">
    <citation type="journal article" date="2019" name="Int. J. Syst. Evol. Microbiol.">
        <title>The Global Catalogue of Microorganisms (GCM) 10K type strain sequencing project: providing services to taxonomists for standard genome sequencing and annotation.</title>
        <authorList>
            <consortium name="The Broad Institute Genomics Platform"/>
            <consortium name="The Broad Institute Genome Sequencing Center for Infectious Disease"/>
            <person name="Wu L."/>
            <person name="Ma J."/>
        </authorList>
    </citation>
    <scope>NUCLEOTIDE SEQUENCE [LARGE SCALE GENOMIC DNA]</scope>
    <source>
        <strain evidence="2 3">JCM 3325</strain>
    </source>
</reference>
<name>A0ABN3JLV9_9ACTN</name>
<gene>
    <name evidence="2" type="ORF">GCM10010191_52590</name>
</gene>
<organism evidence="2 3">
    <name type="scientific">Actinomadura vinacea</name>
    <dbReference type="NCBI Taxonomy" id="115336"/>
    <lineage>
        <taxon>Bacteria</taxon>
        <taxon>Bacillati</taxon>
        <taxon>Actinomycetota</taxon>
        <taxon>Actinomycetes</taxon>
        <taxon>Streptosporangiales</taxon>
        <taxon>Thermomonosporaceae</taxon>
        <taxon>Actinomadura</taxon>
    </lineage>
</organism>
<feature type="transmembrane region" description="Helical" evidence="1">
    <location>
        <begin position="112"/>
        <end position="130"/>
    </location>
</feature>
<evidence type="ECO:0008006" key="4">
    <source>
        <dbReference type="Google" id="ProtNLM"/>
    </source>
</evidence>
<evidence type="ECO:0000313" key="2">
    <source>
        <dbReference type="EMBL" id="GAA2432127.1"/>
    </source>
</evidence>
<accession>A0ABN3JLV9</accession>
<dbReference type="Proteomes" id="UP001501231">
    <property type="component" value="Unassembled WGS sequence"/>
</dbReference>
<keyword evidence="1" id="KW-1133">Transmembrane helix</keyword>
<feature type="transmembrane region" description="Helical" evidence="1">
    <location>
        <begin position="57"/>
        <end position="75"/>
    </location>
</feature>
<protein>
    <recommendedName>
        <fullName evidence="4">PH domain-containing protein</fullName>
    </recommendedName>
</protein>